<comment type="caution">
    <text evidence="2">The sequence shown here is derived from an EMBL/GenBank/DDBJ whole genome shotgun (WGS) entry which is preliminary data.</text>
</comment>
<proteinExistence type="predicted"/>
<feature type="region of interest" description="Disordered" evidence="1">
    <location>
        <begin position="1"/>
        <end position="32"/>
    </location>
</feature>
<feature type="compositionally biased region" description="Basic and acidic residues" evidence="1">
    <location>
        <begin position="208"/>
        <end position="217"/>
    </location>
</feature>
<reference evidence="2" key="1">
    <citation type="submission" date="2020-03" db="EMBL/GenBank/DDBJ databases">
        <authorList>
            <person name="Weist P."/>
        </authorList>
    </citation>
    <scope>NUCLEOTIDE SEQUENCE</scope>
</reference>
<keyword evidence="3" id="KW-1185">Reference proteome</keyword>
<sequence>MAVICPGGERDTGPVPETRRSQAESSGGSPNGLITQGAVEVCLVGNLSDHGMEWDLAKGTGAEQFAPGERSWRLLIGVIPAIKCLMAKGHSGAEQRGDTGAWFAPELAGCGPLTSMGYDKPLLLPSDSVRNNSRPHAPCDPYEVGGGLPSKNTNRAAASKAVESPYKCRLSAPNRRAVGELAARITTATSPRLEPLGGGWANRNIPRNPEETNEGREMAPLCGPAA</sequence>
<evidence type="ECO:0000313" key="2">
    <source>
        <dbReference type="EMBL" id="CAB1454433.1"/>
    </source>
</evidence>
<organism evidence="2 3">
    <name type="scientific">Pleuronectes platessa</name>
    <name type="common">European plaice</name>
    <dbReference type="NCBI Taxonomy" id="8262"/>
    <lineage>
        <taxon>Eukaryota</taxon>
        <taxon>Metazoa</taxon>
        <taxon>Chordata</taxon>
        <taxon>Craniata</taxon>
        <taxon>Vertebrata</taxon>
        <taxon>Euteleostomi</taxon>
        <taxon>Actinopterygii</taxon>
        <taxon>Neopterygii</taxon>
        <taxon>Teleostei</taxon>
        <taxon>Neoteleostei</taxon>
        <taxon>Acanthomorphata</taxon>
        <taxon>Carangaria</taxon>
        <taxon>Pleuronectiformes</taxon>
        <taxon>Pleuronectoidei</taxon>
        <taxon>Pleuronectidae</taxon>
        <taxon>Pleuronectes</taxon>
    </lineage>
</organism>
<feature type="region of interest" description="Disordered" evidence="1">
    <location>
        <begin position="189"/>
        <end position="226"/>
    </location>
</feature>
<accession>A0A9N7VSF8</accession>
<evidence type="ECO:0000256" key="1">
    <source>
        <dbReference type="SAM" id="MobiDB-lite"/>
    </source>
</evidence>
<protein>
    <submittedName>
        <fullName evidence="2">Uncharacterized protein</fullName>
    </submittedName>
</protein>
<evidence type="ECO:0000313" key="3">
    <source>
        <dbReference type="Proteomes" id="UP001153269"/>
    </source>
</evidence>
<dbReference type="EMBL" id="CADEAL010004213">
    <property type="protein sequence ID" value="CAB1454433.1"/>
    <property type="molecule type" value="Genomic_DNA"/>
</dbReference>
<gene>
    <name evidence="2" type="ORF">PLEPLA_LOCUS42199</name>
</gene>
<feature type="compositionally biased region" description="Polar residues" evidence="1">
    <location>
        <begin position="23"/>
        <end position="32"/>
    </location>
</feature>
<dbReference type="Proteomes" id="UP001153269">
    <property type="component" value="Unassembled WGS sequence"/>
</dbReference>
<dbReference type="AlphaFoldDB" id="A0A9N7VSF8"/>
<feature type="compositionally biased region" description="Basic and acidic residues" evidence="1">
    <location>
        <begin position="8"/>
        <end position="22"/>
    </location>
</feature>
<name>A0A9N7VSF8_PLEPL</name>